<dbReference type="Proteomes" id="UP000632498">
    <property type="component" value="Unassembled WGS sequence"/>
</dbReference>
<gene>
    <name evidence="1" type="ORF">GCM10011332_19470</name>
</gene>
<accession>A0A917BZX2</accession>
<keyword evidence="2" id="KW-1185">Reference proteome</keyword>
<dbReference type="RefSeq" id="WP_188664311.1">
    <property type="nucleotide sequence ID" value="NZ_BMHV01000012.1"/>
</dbReference>
<comment type="caution">
    <text evidence="1">The sequence shown here is derived from an EMBL/GenBank/DDBJ whole genome shotgun (WGS) entry which is preliminary data.</text>
</comment>
<organism evidence="1 2">
    <name type="scientific">Terasakiella brassicae</name>
    <dbReference type="NCBI Taxonomy" id="1634917"/>
    <lineage>
        <taxon>Bacteria</taxon>
        <taxon>Pseudomonadati</taxon>
        <taxon>Pseudomonadota</taxon>
        <taxon>Alphaproteobacteria</taxon>
        <taxon>Rhodospirillales</taxon>
        <taxon>Terasakiellaceae</taxon>
        <taxon>Terasakiella</taxon>
    </lineage>
</organism>
<reference evidence="1" key="2">
    <citation type="submission" date="2020-09" db="EMBL/GenBank/DDBJ databases">
        <authorList>
            <person name="Sun Q."/>
            <person name="Zhou Y."/>
        </authorList>
    </citation>
    <scope>NUCLEOTIDE SEQUENCE</scope>
    <source>
        <strain evidence="1">CGMCC 1.15254</strain>
    </source>
</reference>
<evidence type="ECO:0000313" key="2">
    <source>
        <dbReference type="Proteomes" id="UP000632498"/>
    </source>
</evidence>
<sequence>MATNKPGKYIGDAGVAKFLEQYKSQVPFHVVRMRVLGALASPNKDLLPVMVIASFWGENEFPKFVTKAESESFFATFMGLWHRIEKMAIARTPLLSARGKLATLEAAKDLLLRRVEELDAGFIEGFWGGEDDMKMASATAALIDGLGEEAEGFSALLQDVENWSDYTLAMREALLEEITERDTLIEDAILALLVLKDKTKETVH</sequence>
<proteinExistence type="predicted"/>
<name>A0A917BZX2_9PROT</name>
<protein>
    <submittedName>
        <fullName evidence="1">Uncharacterized protein</fullName>
    </submittedName>
</protein>
<dbReference type="EMBL" id="BMHV01000012">
    <property type="protein sequence ID" value="GGF65515.1"/>
    <property type="molecule type" value="Genomic_DNA"/>
</dbReference>
<dbReference type="AlphaFoldDB" id="A0A917BZX2"/>
<reference evidence="1" key="1">
    <citation type="journal article" date="2014" name="Int. J. Syst. Evol. Microbiol.">
        <title>Complete genome sequence of Corynebacterium casei LMG S-19264T (=DSM 44701T), isolated from a smear-ripened cheese.</title>
        <authorList>
            <consortium name="US DOE Joint Genome Institute (JGI-PGF)"/>
            <person name="Walter F."/>
            <person name="Albersmeier A."/>
            <person name="Kalinowski J."/>
            <person name="Ruckert C."/>
        </authorList>
    </citation>
    <scope>NUCLEOTIDE SEQUENCE</scope>
    <source>
        <strain evidence="1">CGMCC 1.15254</strain>
    </source>
</reference>
<evidence type="ECO:0000313" key="1">
    <source>
        <dbReference type="EMBL" id="GGF65515.1"/>
    </source>
</evidence>